<dbReference type="PANTHER" id="PTHR10000">
    <property type="entry name" value="PHOSPHOSERINE PHOSPHATASE"/>
    <property type="match status" value="1"/>
</dbReference>
<dbReference type="EMBL" id="BAABWH010000004">
    <property type="protein sequence ID" value="GAA6145638.1"/>
    <property type="molecule type" value="Genomic_DNA"/>
</dbReference>
<accession>A0ABP9ZZR6</accession>
<dbReference type="Gene3D" id="3.30.980.20">
    <property type="entry name" value="Putative mannosyl-3-phosphoglycerate phosphatase, domain 2"/>
    <property type="match status" value="1"/>
</dbReference>
<evidence type="ECO:0000313" key="4">
    <source>
        <dbReference type="EMBL" id="GAA6145638.1"/>
    </source>
</evidence>
<dbReference type="RefSeq" id="WP_353294663.1">
    <property type="nucleotide sequence ID" value="NZ_BAABWH010000004.1"/>
</dbReference>
<organism evidence="4 5">
    <name type="scientific">Thalassolituus maritimus</name>
    <dbReference type="NCBI Taxonomy" id="484498"/>
    <lineage>
        <taxon>Bacteria</taxon>
        <taxon>Pseudomonadati</taxon>
        <taxon>Pseudomonadota</taxon>
        <taxon>Gammaproteobacteria</taxon>
        <taxon>Oceanospirillales</taxon>
        <taxon>Oceanospirillaceae</taxon>
        <taxon>Thalassolituus</taxon>
    </lineage>
</organism>
<dbReference type="NCBIfam" id="TIGR01484">
    <property type="entry name" value="HAD-SF-IIB"/>
    <property type="match status" value="1"/>
</dbReference>
<dbReference type="SFLD" id="SFLDS00003">
    <property type="entry name" value="Haloacid_Dehalogenase"/>
    <property type="match status" value="1"/>
</dbReference>
<dbReference type="InterPro" id="IPR023214">
    <property type="entry name" value="HAD_sf"/>
</dbReference>
<dbReference type="Gene3D" id="3.40.50.1000">
    <property type="entry name" value="HAD superfamily/HAD-like"/>
    <property type="match status" value="1"/>
</dbReference>
<dbReference type="InterPro" id="IPR036412">
    <property type="entry name" value="HAD-like_sf"/>
</dbReference>
<keyword evidence="3" id="KW-0460">Magnesium</keyword>
<name>A0ABP9ZZR6_9GAMM</name>
<gene>
    <name evidence="4" type="ORF">NBRC116585_17560</name>
</gene>
<keyword evidence="1" id="KW-0479">Metal-binding</keyword>
<protein>
    <submittedName>
        <fullName evidence="4">Mannosyl-3-phosphoglycerate phosphatase-related protein</fullName>
    </submittedName>
</protein>
<dbReference type="Pfam" id="PF08282">
    <property type="entry name" value="Hydrolase_3"/>
    <property type="match status" value="1"/>
</dbReference>
<evidence type="ECO:0000256" key="3">
    <source>
        <dbReference type="ARBA" id="ARBA00022842"/>
    </source>
</evidence>
<dbReference type="SUPFAM" id="SSF56784">
    <property type="entry name" value="HAD-like"/>
    <property type="match status" value="1"/>
</dbReference>
<proteinExistence type="predicted"/>
<keyword evidence="5" id="KW-1185">Reference proteome</keyword>
<dbReference type="NCBIfam" id="TIGR01486">
    <property type="entry name" value="HAD-SF-IIB-MPGP"/>
    <property type="match status" value="1"/>
</dbReference>
<evidence type="ECO:0000256" key="2">
    <source>
        <dbReference type="ARBA" id="ARBA00022801"/>
    </source>
</evidence>
<sequence length="281" mass="30950">MTQCPTVPIIVLTDLDGTLLDHHDYSTTAATEALTLLKRHQIPVIFNTSKTQPEVLQLRRTLANTSPYVCENGGAIYYSTGDTDSEPEWLCELPGASYSDILHVLHDLRKDGFNFRGFNDMTDTEVAAITGLSTDDAHFARQRAATEPLLWRGGDNSESGDSSIEHFRQALNAHGLRLLKGGRFYHVMGDADKASAVDFFRHHYTQRWLLDTPPIVIALGDGENDKAMLEASDYPVVIPGESGTLELNNTNTITADFKGPKGWNSAILSLLEKLLKETCSG</sequence>
<keyword evidence="2" id="KW-0378">Hydrolase</keyword>
<dbReference type="Proteomes" id="UP001481413">
    <property type="component" value="Unassembled WGS sequence"/>
</dbReference>
<dbReference type="InterPro" id="IPR006379">
    <property type="entry name" value="HAD-SF_hydro_IIB"/>
</dbReference>
<dbReference type="SFLD" id="SFLDG01142">
    <property type="entry name" value="C2.B.2:_Mannosyl-3-phosphoglyc"/>
    <property type="match status" value="1"/>
</dbReference>
<comment type="caution">
    <text evidence="4">The sequence shown here is derived from an EMBL/GenBank/DDBJ whole genome shotgun (WGS) entry which is preliminary data.</text>
</comment>
<evidence type="ECO:0000313" key="5">
    <source>
        <dbReference type="Proteomes" id="UP001481413"/>
    </source>
</evidence>
<dbReference type="InterPro" id="IPR006381">
    <property type="entry name" value="HAD-SF-IIB-MPGP"/>
</dbReference>
<evidence type="ECO:0000256" key="1">
    <source>
        <dbReference type="ARBA" id="ARBA00022723"/>
    </source>
</evidence>
<dbReference type="SFLD" id="SFLDG01140">
    <property type="entry name" value="C2.B:_Phosphomannomutase_and_P"/>
    <property type="match status" value="1"/>
</dbReference>
<dbReference type="PANTHER" id="PTHR10000:SF8">
    <property type="entry name" value="HAD SUPERFAMILY HYDROLASE-LIKE, TYPE 3"/>
    <property type="match status" value="1"/>
</dbReference>
<reference evidence="4 5" key="1">
    <citation type="submission" date="2024-04" db="EMBL/GenBank/DDBJ databases">
        <title>Draft genome sequence of Thalassolituus maritimus NBRC 116585.</title>
        <authorList>
            <person name="Miyakawa T."/>
            <person name="Kusuya Y."/>
            <person name="Miura T."/>
        </authorList>
    </citation>
    <scope>NUCLEOTIDE SEQUENCE [LARGE SCALE GENOMIC DNA]</scope>
    <source>
        <strain evidence="4 5">5NW40-0001</strain>
    </source>
</reference>